<dbReference type="InterPro" id="IPR050324">
    <property type="entry name" value="CDP-alcohol_PTase-I"/>
</dbReference>
<evidence type="ECO:0000256" key="4">
    <source>
        <dbReference type="ARBA" id="ARBA00022679"/>
    </source>
</evidence>
<dbReference type="InterPro" id="IPR043130">
    <property type="entry name" value="CDP-OH_PTrfase_TM_dom"/>
</dbReference>
<dbReference type="Pfam" id="PF01066">
    <property type="entry name" value="CDP-OH_P_transf"/>
    <property type="match status" value="1"/>
</dbReference>
<evidence type="ECO:0000256" key="10">
    <source>
        <dbReference type="ARBA" id="ARBA00023264"/>
    </source>
</evidence>
<organism evidence="13 14">
    <name type="scientific">Aciditerrimonas ferrireducens</name>
    <dbReference type="NCBI Taxonomy" id="667306"/>
    <lineage>
        <taxon>Bacteria</taxon>
        <taxon>Bacillati</taxon>
        <taxon>Actinomycetota</taxon>
        <taxon>Acidimicrobiia</taxon>
        <taxon>Acidimicrobiales</taxon>
        <taxon>Acidimicrobiaceae</taxon>
        <taxon>Aciditerrimonas</taxon>
    </lineage>
</organism>
<evidence type="ECO:0000256" key="9">
    <source>
        <dbReference type="ARBA" id="ARBA00023209"/>
    </source>
</evidence>
<dbReference type="PANTHER" id="PTHR14269:SF62">
    <property type="entry name" value="CDP-DIACYLGLYCEROL--GLYCEROL-3-PHOSPHATE 3-PHOSPHATIDYLTRANSFERASE 1, CHLOROPLASTIC"/>
    <property type="match status" value="1"/>
</dbReference>
<evidence type="ECO:0000256" key="1">
    <source>
        <dbReference type="ARBA" id="ARBA00004141"/>
    </source>
</evidence>
<feature type="compositionally biased region" description="Gly residues" evidence="12">
    <location>
        <begin position="16"/>
        <end position="26"/>
    </location>
</feature>
<dbReference type="PANTHER" id="PTHR14269">
    <property type="entry name" value="CDP-DIACYLGLYCEROL--GLYCEROL-3-PHOSPHATE 3-PHOSPHATIDYLTRANSFERASE-RELATED"/>
    <property type="match status" value="1"/>
</dbReference>
<gene>
    <name evidence="13" type="ORF">ACFFRE_06205</name>
</gene>
<dbReference type="InterPro" id="IPR000462">
    <property type="entry name" value="CDP-OH_P_trans"/>
</dbReference>
<keyword evidence="6" id="KW-1133">Transmembrane helix</keyword>
<evidence type="ECO:0000256" key="8">
    <source>
        <dbReference type="ARBA" id="ARBA00023136"/>
    </source>
</evidence>
<evidence type="ECO:0000256" key="12">
    <source>
        <dbReference type="SAM" id="MobiDB-lite"/>
    </source>
</evidence>
<evidence type="ECO:0000256" key="5">
    <source>
        <dbReference type="ARBA" id="ARBA00022692"/>
    </source>
</evidence>
<dbReference type="Gene3D" id="1.20.120.1760">
    <property type="match status" value="1"/>
</dbReference>
<dbReference type="InterPro" id="IPR048254">
    <property type="entry name" value="CDP_ALCOHOL_P_TRANSF_CS"/>
</dbReference>
<dbReference type="EMBL" id="JBHLYQ010000045">
    <property type="protein sequence ID" value="MFC0081736.1"/>
    <property type="molecule type" value="Genomic_DNA"/>
</dbReference>
<evidence type="ECO:0000256" key="11">
    <source>
        <dbReference type="RuleBase" id="RU003750"/>
    </source>
</evidence>
<evidence type="ECO:0000256" key="6">
    <source>
        <dbReference type="ARBA" id="ARBA00022989"/>
    </source>
</evidence>
<keyword evidence="3" id="KW-0444">Lipid biosynthesis</keyword>
<keyword evidence="14" id="KW-1185">Reference proteome</keyword>
<keyword evidence="9" id="KW-0594">Phospholipid biosynthesis</keyword>
<evidence type="ECO:0000256" key="7">
    <source>
        <dbReference type="ARBA" id="ARBA00023098"/>
    </source>
</evidence>
<sequence length="205" mass="20812">MSSTPAGSRVQLAAEGGRGPRPGGFGPTAVATPANAVTAARLVLAPVVVGLVAASGPSWTVFGLALAVAGSDLLDGWLARRQGPTRAGAFIDPLADKVGVLGVLAACAARGEVSWAPVAVIGARELWMSGYRFRRARQGVSIPARPSAKVKTLLQAAVGGLCLVPPLAGQRGLLDALLWLAALLTVVTGVQYAVDGRRRPGPDEP</sequence>
<feature type="region of interest" description="Disordered" evidence="12">
    <location>
        <begin position="1"/>
        <end position="27"/>
    </location>
</feature>
<keyword evidence="8" id="KW-0472">Membrane</keyword>
<accession>A0ABV6C219</accession>
<keyword evidence="10" id="KW-1208">Phospholipid metabolism</keyword>
<keyword evidence="5" id="KW-0812">Transmembrane</keyword>
<evidence type="ECO:0000313" key="14">
    <source>
        <dbReference type="Proteomes" id="UP001589788"/>
    </source>
</evidence>
<comment type="similarity">
    <text evidence="2 11">Belongs to the CDP-alcohol phosphatidyltransferase class-I family.</text>
</comment>
<evidence type="ECO:0000256" key="2">
    <source>
        <dbReference type="ARBA" id="ARBA00010441"/>
    </source>
</evidence>
<evidence type="ECO:0000256" key="3">
    <source>
        <dbReference type="ARBA" id="ARBA00022516"/>
    </source>
</evidence>
<dbReference type="PROSITE" id="PS00379">
    <property type="entry name" value="CDP_ALCOHOL_P_TRANSF"/>
    <property type="match status" value="1"/>
</dbReference>
<keyword evidence="4 11" id="KW-0808">Transferase</keyword>
<proteinExistence type="inferred from homology"/>
<comment type="subcellular location">
    <subcellularLocation>
        <location evidence="1">Membrane</location>
        <topology evidence="1">Multi-pass membrane protein</topology>
    </subcellularLocation>
</comment>
<dbReference type="Proteomes" id="UP001589788">
    <property type="component" value="Unassembled WGS sequence"/>
</dbReference>
<keyword evidence="7" id="KW-0443">Lipid metabolism</keyword>
<name>A0ABV6C219_9ACTN</name>
<dbReference type="RefSeq" id="WP_377789022.1">
    <property type="nucleotide sequence ID" value="NZ_JBHLYQ010000045.1"/>
</dbReference>
<comment type="caution">
    <text evidence="13">The sequence shown here is derived from an EMBL/GenBank/DDBJ whole genome shotgun (WGS) entry which is preliminary data.</text>
</comment>
<evidence type="ECO:0000313" key="13">
    <source>
        <dbReference type="EMBL" id="MFC0081736.1"/>
    </source>
</evidence>
<reference evidence="13 14" key="1">
    <citation type="submission" date="2024-09" db="EMBL/GenBank/DDBJ databases">
        <authorList>
            <person name="Sun Q."/>
            <person name="Mori K."/>
        </authorList>
    </citation>
    <scope>NUCLEOTIDE SEQUENCE [LARGE SCALE GENOMIC DNA]</scope>
    <source>
        <strain evidence="13 14">JCM 15389</strain>
    </source>
</reference>
<protein>
    <submittedName>
        <fullName evidence="13">CDP-alcohol phosphatidyltransferase family protein</fullName>
    </submittedName>
</protein>